<evidence type="ECO:0000256" key="1">
    <source>
        <dbReference type="ARBA" id="ARBA00008520"/>
    </source>
</evidence>
<dbReference type="Proteomes" id="UP000537326">
    <property type="component" value="Unassembled WGS sequence"/>
</dbReference>
<dbReference type="GO" id="GO:0030288">
    <property type="term" value="C:outer membrane-bounded periplasmic space"/>
    <property type="evidence" value="ECO:0007669"/>
    <property type="project" value="TreeGrafter"/>
</dbReference>
<dbReference type="Pfam" id="PF13343">
    <property type="entry name" value="SBP_bac_6"/>
    <property type="match status" value="1"/>
</dbReference>
<protein>
    <submittedName>
        <fullName evidence="6">Iron(III) transport system substrate-binding protein</fullName>
    </submittedName>
</protein>
<keyword evidence="2" id="KW-0410">Iron transport</keyword>
<name>A0A7Y9YGD0_9ACTN</name>
<evidence type="ECO:0000256" key="3">
    <source>
        <dbReference type="ARBA" id="ARBA00022729"/>
    </source>
</evidence>
<gene>
    <name evidence="6" type="ORF">BKA05_003183</name>
</gene>
<dbReference type="Gene3D" id="3.40.190.10">
    <property type="entry name" value="Periplasmic binding protein-like II"/>
    <property type="match status" value="2"/>
</dbReference>
<keyword evidence="2" id="KW-0406">Ion transport</keyword>
<dbReference type="SUPFAM" id="SSF53850">
    <property type="entry name" value="Periplasmic binding protein-like II"/>
    <property type="match status" value="1"/>
</dbReference>
<keyword evidence="4" id="KW-0408">Iron</keyword>
<keyword evidence="2" id="KW-0813">Transport</keyword>
<evidence type="ECO:0000256" key="5">
    <source>
        <dbReference type="SAM" id="SignalP"/>
    </source>
</evidence>
<dbReference type="PROSITE" id="PS51257">
    <property type="entry name" value="PROKAR_LIPOPROTEIN"/>
    <property type="match status" value="1"/>
</dbReference>
<dbReference type="EMBL" id="JACBZI010000001">
    <property type="protein sequence ID" value="NYI11668.1"/>
    <property type="molecule type" value="Genomic_DNA"/>
</dbReference>
<comment type="caution">
    <text evidence="6">The sequence shown here is derived from an EMBL/GenBank/DDBJ whole genome shotgun (WGS) entry which is preliminary data.</text>
</comment>
<dbReference type="RefSeq" id="WP_218842430.1">
    <property type="nucleotide sequence ID" value="NZ_BAAAPP010000017.1"/>
</dbReference>
<feature type="chain" id="PRO_5038670205" evidence="5">
    <location>
        <begin position="24"/>
        <end position="342"/>
    </location>
</feature>
<evidence type="ECO:0000256" key="2">
    <source>
        <dbReference type="ARBA" id="ARBA00022496"/>
    </source>
</evidence>
<feature type="binding site" evidence="4">
    <location>
        <position position="231"/>
    </location>
    <ligand>
        <name>Fe cation</name>
        <dbReference type="ChEBI" id="CHEBI:24875"/>
    </ligand>
</feature>
<evidence type="ECO:0000313" key="7">
    <source>
        <dbReference type="Proteomes" id="UP000537326"/>
    </source>
</evidence>
<evidence type="ECO:0000256" key="4">
    <source>
        <dbReference type="PIRSR" id="PIRSR002825-1"/>
    </source>
</evidence>
<keyword evidence="4" id="KW-0479">Metal-binding</keyword>
<dbReference type="GO" id="GO:0046872">
    <property type="term" value="F:metal ion binding"/>
    <property type="evidence" value="ECO:0007669"/>
    <property type="project" value="UniProtKB-KW"/>
</dbReference>
<dbReference type="PIRSF" id="PIRSF002825">
    <property type="entry name" value="CfbpA"/>
    <property type="match status" value="1"/>
</dbReference>
<feature type="binding site" evidence="4">
    <location>
        <position position="230"/>
    </location>
    <ligand>
        <name>Fe cation</name>
        <dbReference type="ChEBI" id="CHEBI:24875"/>
    </ligand>
</feature>
<dbReference type="GO" id="GO:0006826">
    <property type="term" value="P:iron ion transport"/>
    <property type="evidence" value="ECO:0007669"/>
    <property type="project" value="UniProtKB-KW"/>
</dbReference>
<dbReference type="PANTHER" id="PTHR30006:SF15">
    <property type="entry name" value="IRON-UTILIZATION PERIPLASMIC PROTEIN"/>
    <property type="match status" value="1"/>
</dbReference>
<proteinExistence type="inferred from homology"/>
<organism evidence="6 7">
    <name type="scientific">Nocardioides marinus</name>
    <dbReference type="NCBI Taxonomy" id="374514"/>
    <lineage>
        <taxon>Bacteria</taxon>
        <taxon>Bacillati</taxon>
        <taxon>Actinomycetota</taxon>
        <taxon>Actinomycetes</taxon>
        <taxon>Propionibacteriales</taxon>
        <taxon>Nocardioidaceae</taxon>
        <taxon>Nocardioides</taxon>
    </lineage>
</organism>
<reference evidence="6 7" key="1">
    <citation type="submission" date="2020-07" db="EMBL/GenBank/DDBJ databases">
        <title>Sequencing the genomes of 1000 actinobacteria strains.</title>
        <authorList>
            <person name="Klenk H.-P."/>
        </authorList>
    </citation>
    <scope>NUCLEOTIDE SEQUENCE [LARGE SCALE GENOMIC DNA]</scope>
    <source>
        <strain evidence="6 7">DSM 18248</strain>
    </source>
</reference>
<keyword evidence="7" id="KW-1185">Reference proteome</keyword>
<keyword evidence="3 5" id="KW-0732">Signal</keyword>
<comment type="similarity">
    <text evidence="1">Belongs to the bacterial solute-binding protein 1 family.</text>
</comment>
<evidence type="ECO:0000313" key="6">
    <source>
        <dbReference type="EMBL" id="NYI11668.1"/>
    </source>
</evidence>
<dbReference type="InterPro" id="IPR026045">
    <property type="entry name" value="Ferric-bd"/>
</dbReference>
<sequence>MRRPPARTLPALAMALLAPLALSGCGLLGGEEADLQVYSARHYDLEEAFEEFTAETGLTVEFLYGDDAELLERLKAEGEDTPADLFMTVDAGMLWNAGEQGVLEPVESPVLEEAVPQDLRDPDGEWYGLAMRARTVVYDPDAVDPADLDAEDTYAGLGDPRWKGRICMRDETASYTQSLVASLIDLHGRERAQEIVESWVANDVQIMSNDVELLEAIDAGGCEVGISNHYYLARLLDEDPDFGVELYWASQDGAGTHVNISGAGVVAGSPSSAEAQQLLEWLATDGQSAFVDGNHELPVNPAVEPEPLVAGFGSFSRMPVDASAYGSLNAEAVEVLDAAGYR</sequence>
<dbReference type="PANTHER" id="PTHR30006">
    <property type="entry name" value="THIAMINE-BINDING PERIPLASMIC PROTEIN-RELATED"/>
    <property type="match status" value="1"/>
</dbReference>
<dbReference type="AlphaFoldDB" id="A0A7Y9YGD0"/>
<feature type="binding site" evidence="4">
    <location>
        <position position="42"/>
    </location>
    <ligand>
        <name>Fe cation</name>
        <dbReference type="ChEBI" id="CHEBI:24875"/>
    </ligand>
</feature>
<accession>A0A7Y9YGD0</accession>
<feature type="signal peptide" evidence="5">
    <location>
        <begin position="1"/>
        <end position="23"/>
    </location>
</feature>